<evidence type="ECO:0000256" key="6">
    <source>
        <dbReference type="ARBA" id="ARBA00023002"/>
    </source>
</evidence>
<evidence type="ECO:0000256" key="1">
    <source>
        <dbReference type="ARBA" id="ARBA00001946"/>
    </source>
</evidence>
<accession>A0A932GRV4</accession>
<dbReference type="PANTHER" id="PTHR48084">
    <property type="entry name" value="2-OXOGLUTARATE OXIDOREDUCTASE SUBUNIT KORB-RELATED"/>
    <property type="match status" value="1"/>
</dbReference>
<keyword evidence="8" id="KW-0411">Iron-sulfur</keyword>
<dbReference type="Pfam" id="PF12367">
    <property type="entry name" value="PFO_beta_C"/>
    <property type="match status" value="1"/>
</dbReference>
<name>A0A932GRV4_UNCTE</name>
<comment type="cofactor">
    <cofactor evidence="2">
        <name>thiamine diphosphate</name>
        <dbReference type="ChEBI" id="CHEBI:58937"/>
    </cofactor>
</comment>
<evidence type="ECO:0000259" key="10">
    <source>
        <dbReference type="Pfam" id="PF02775"/>
    </source>
</evidence>
<dbReference type="GO" id="GO:0044281">
    <property type="term" value="P:small molecule metabolic process"/>
    <property type="evidence" value="ECO:0007669"/>
    <property type="project" value="UniProtKB-ARBA"/>
</dbReference>
<dbReference type="SUPFAM" id="SSF52518">
    <property type="entry name" value="Thiamin diphosphate-binding fold (THDP-binding)"/>
    <property type="match status" value="1"/>
</dbReference>
<evidence type="ECO:0000256" key="4">
    <source>
        <dbReference type="ARBA" id="ARBA00022723"/>
    </source>
</evidence>
<evidence type="ECO:0000256" key="2">
    <source>
        <dbReference type="ARBA" id="ARBA00001964"/>
    </source>
</evidence>
<dbReference type="EMBL" id="JACPSX010000253">
    <property type="protein sequence ID" value="MBI3015974.1"/>
    <property type="molecule type" value="Genomic_DNA"/>
</dbReference>
<comment type="caution">
    <text evidence="12">The sequence shown here is derived from an EMBL/GenBank/DDBJ whole genome shotgun (WGS) entry which is preliminary data.</text>
</comment>
<dbReference type="GO" id="GO:0016625">
    <property type="term" value="F:oxidoreductase activity, acting on the aldehyde or oxo group of donors, iron-sulfur protein as acceptor"/>
    <property type="evidence" value="ECO:0007669"/>
    <property type="project" value="UniProtKB-ARBA"/>
</dbReference>
<dbReference type="AlphaFoldDB" id="A0A932GRV4"/>
<gene>
    <name evidence="12" type="ORF">HYY65_13165</name>
</gene>
<evidence type="ECO:0000256" key="8">
    <source>
        <dbReference type="ARBA" id="ARBA00023014"/>
    </source>
</evidence>
<evidence type="ECO:0000313" key="12">
    <source>
        <dbReference type="EMBL" id="MBI3015974.1"/>
    </source>
</evidence>
<protein>
    <submittedName>
        <fullName evidence="12">2-oxoacid:ferredoxin oxidoreductase subunit beta</fullName>
    </submittedName>
</protein>
<evidence type="ECO:0000256" key="5">
    <source>
        <dbReference type="ARBA" id="ARBA00022842"/>
    </source>
</evidence>
<comment type="cofactor">
    <cofactor evidence="3">
        <name>[4Fe-4S] cluster</name>
        <dbReference type="ChEBI" id="CHEBI:49883"/>
    </cofactor>
</comment>
<dbReference type="Gene3D" id="3.40.50.970">
    <property type="match status" value="1"/>
</dbReference>
<dbReference type="GO" id="GO:0045333">
    <property type="term" value="P:cellular respiration"/>
    <property type="evidence" value="ECO:0007669"/>
    <property type="project" value="UniProtKB-ARBA"/>
</dbReference>
<feature type="domain" description="Pyruvate ferredoxin oxidoreductase beta subunit C-terminal" evidence="11">
    <location>
        <begin position="208"/>
        <end position="273"/>
    </location>
</feature>
<keyword evidence="5" id="KW-0460">Magnesium</keyword>
<reference evidence="12" key="1">
    <citation type="submission" date="2020-07" db="EMBL/GenBank/DDBJ databases">
        <title>Huge and variable diversity of episymbiotic CPR bacteria and DPANN archaea in groundwater ecosystems.</title>
        <authorList>
            <person name="He C.Y."/>
            <person name="Keren R."/>
            <person name="Whittaker M."/>
            <person name="Farag I.F."/>
            <person name="Doudna J."/>
            <person name="Cate J.H.D."/>
            <person name="Banfield J.F."/>
        </authorList>
    </citation>
    <scope>NUCLEOTIDE SEQUENCE</scope>
    <source>
        <strain evidence="12">NC_groundwater_717_Ag_S-0.2um_59_8</strain>
    </source>
</reference>
<dbReference type="GO" id="GO:0030976">
    <property type="term" value="F:thiamine pyrophosphate binding"/>
    <property type="evidence" value="ECO:0007669"/>
    <property type="project" value="InterPro"/>
</dbReference>
<dbReference type="InterPro" id="IPR032686">
    <property type="entry name" value="PFO_beta_C"/>
</dbReference>
<dbReference type="NCBIfam" id="TIGR02177">
    <property type="entry name" value="PorB_KorB"/>
    <property type="match status" value="1"/>
</dbReference>
<dbReference type="Pfam" id="PF02775">
    <property type="entry name" value="TPP_enzyme_C"/>
    <property type="match status" value="1"/>
</dbReference>
<dbReference type="CDD" id="cd03375">
    <property type="entry name" value="TPP_OGFOR"/>
    <property type="match status" value="1"/>
</dbReference>
<dbReference type="GO" id="GO:0051536">
    <property type="term" value="F:iron-sulfur cluster binding"/>
    <property type="evidence" value="ECO:0007669"/>
    <property type="project" value="UniProtKB-KW"/>
</dbReference>
<comment type="cofactor">
    <cofactor evidence="1">
        <name>Mg(2+)</name>
        <dbReference type="ChEBI" id="CHEBI:18420"/>
    </cofactor>
</comment>
<evidence type="ECO:0000256" key="7">
    <source>
        <dbReference type="ARBA" id="ARBA00023004"/>
    </source>
</evidence>
<sequence length="293" mass="31359">MNAQAAASVALKPKDYKSDVHPTWCPGCGDFGVLSALYQAMAQLGLDLYKTVVVSGIGCSSRLPFFVKTYGFHGCHGRALPAALGIKVARPDLSVIVTGGDGDGFSIGAGHVPHVARKNIDITYVVMNNRIYGLTKGQVSPTSSLGFVATTTPFGSQEEPVDPVAFSIIYGATFVARGFSAERNHLADLIARGVRHKGFSIIDVVSPCPVFNKDDTYDYYKPLVKKIDATHDPSHKGRALELAMSTNTDGKVPIGVYYEVQAPTLGDRLEALKKAHKGSDTPDLDAVLDTFRV</sequence>
<dbReference type="InterPro" id="IPR029061">
    <property type="entry name" value="THDP-binding"/>
</dbReference>
<keyword evidence="6" id="KW-0560">Oxidoreductase</keyword>
<evidence type="ECO:0000259" key="11">
    <source>
        <dbReference type="Pfam" id="PF12367"/>
    </source>
</evidence>
<proteinExistence type="predicted"/>
<dbReference type="InterPro" id="IPR051457">
    <property type="entry name" value="2-oxoacid:Fd_oxidoreductase"/>
</dbReference>
<dbReference type="InterPro" id="IPR011896">
    <property type="entry name" value="OFOB"/>
</dbReference>
<evidence type="ECO:0000256" key="3">
    <source>
        <dbReference type="ARBA" id="ARBA00001966"/>
    </source>
</evidence>
<evidence type="ECO:0000313" key="13">
    <source>
        <dbReference type="Proteomes" id="UP000741360"/>
    </source>
</evidence>
<dbReference type="PANTHER" id="PTHR48084:SF4">
    <property type="entry name" value="2-OXOGLUTARATE OXIDOREDUCTASE SUBUNIT KORB"/>
    <property type="match status" value="1"/>
</dbReference>
<feature type="domain" description="Thiamine pyrophosphate enzyme TPP-binding" evidence="10">
    <location>
        <begin position="66"/>
        <end position="204"/>
    </location>
</feature>
<keyword evidence="4" id="KW-0479">Metal-binding</keyword>
<evidence type="ECO:0000256" key="9">
    <source>
        <dbReference type="ARBA" id="ARBA00023052"/>
    </source>
</evidence>
<keyword evidence="9" id="KW-0786">Thiamine pyrophosphate</keyword>
<keyword evidence="7" id="KW-0408">Iron</keyword>
<dbReference type="Proteomes" id="UP000741360">
    <property type="component" value="Unassembled WGS sequence"/>
</dbReference>
<dbReference type="GO" id="GO:0046872">
    <property type="term" value="F:metal ion binding"/>
    <property type="evidence" value="ECO:0007669"/>
    <property type="project" value="UniProtKB-KW"/>
</dbReference>
<dbReference type="InterPro" id="IPR011766">
    <property type="entry name" value="TPP_enzyme_TPP-bd"/>
</dbReference>
<organism evidence="12 13">
    <name type="scientific">Tectimicrobiota bacterium</name>
    <dbReference type="NCBI Taxonomy" id="2528274"/>
    <lineage>
        <taxon>Bacteria</taxon>
        <taxon>Pseudomonadati</taxon>
        <taxon>Nitrospinota/Tectimicrobiota group</taxon>
        <taxon>Candidatus Tectimicrobiota</taxon>
    </lineage>
</organism>